<dbReference type="STRING" id="314283.MED297_01865"/>
<reference evidence="1 2" key="1">
    <citation type="submission" date="2006-02" db="EMBL/GenBank/DDBJ databases">
        <authorList>
            <person name="Pinhassi J."/>
            <person name="Pedros-Alio C."/>
            <person name="Ferriera S."/>
            <person name="Johnson J."/>
            <person name="Kravitz S."/>
            <person name="Halpern A."/>
            <person name="Remington K."/>
            <person name="Beeson K."/>
            <person name="Tran B."/>
            <person name="Rogers Y.-H."/>
            <person name="Friedman R."/>
            <person name="Venter J.C."/>
        </authorList>
    </citation>
    <scope>NUCLEOTIDE SEQUENCE [LARGE SCALE GENOMIC DNA]</scope>
    <source>
        <strain evidence="1 2">MED297</strain>
    </source>
</reference>
<proteinExistence type="predicted"/>
<dbReference type="Pfam" id="PF07023">
    <property type="entry name" value="DUF1315"/>
    <property type="match status" value="1"/>
</dbReference>
<protein>
    <recommendedName>
        <fullName evidence="3">DUF1315 domain-containing protein</fullName>
    </recommendedName>
</protein>
<organism evidence="1 2">
    <name type="scientific">Reinekea blandensis MED297</name>
    <dbReference type="NCBI Taxonomy" id="314283"/>
    <lineage>
        <taxon>Bacteria</taxon>
        <taxon>Pseudomonadati</taxon>
        <taxon>Pseudomonadota</taxon>
        <taxon>Gammaproteobacteria</taxon>
        <taxon>Oceanospirillales</taxon>
        <taxon>Saccharospirillaceae</taxon>
        <taxon>Reinekea</taxon>
    </lineage>
</organism>
<evidence type="ECO:0000313" key="1">
    <source>
        <dbReference type="EMBL" id="EAR10528.1"/>
    </source>
</evidence>
<keyword evidence="2" id="KW-1185">Reference proteome</keyword>
<name>A4BC43_9GAMM</name>
<dbReference type="EMBL" id="AAOE01000004">
    <property type="protein sequence ID" value="EAR10528.1"/>
    <property type="molecule type" value="Genomic_DNA"/>
</dbReference>
<comment type="caution">
    <text evidence="1">The sequence shown here is derived from an EMBL/GenBank/DDBJ whole genome shotgun (WGS) entry which is preliminary data.</text>
</comment>
<gene>
    <name evidence="1" type="ORF">MED297_01865</name>
</gene>
<evidence type="ECO:0008006" key="3">
    <source>
        <dbReference type="Google" id="ProtNLM"/>
    </source>
</evidence>
<evidence type="ECO:0000313" key="2">
    <source>
        <dbReference type="Proteomes" id="UP000005953"/>
    </source>
</evidence>
<dbReference type="RefSeq" id="WP_008046873.1">
    <property type="nucleotide sequence ID" value="NZ_CH724153.1"/>
</dbReference>
<dbReference type="HOGENOM" id="CLU_150108_1_0_6"/>
<dbReference type="InterPro" id="IPR009749">
    <property type="entry name" value="DUF1315"/>
</dbReference>
<dbReference type="AlphaFoldDB" id="A4BC43"/>
<dbReference type="OrthoDB" id="5616307at2"/>
<accession>A4BC43</accession>
<sequence length="86" mass="9689">MNFDELATNMTPDIYSRLRESVELGRWPTGQALTKEQKSLCLEAIIKYEVRNDVPVEKRTGYISQGCKSSTETIETVTLNSEEGTS</sequence>
<dbReference type="Proteomes" id="UP000005953">
    <property type="component" value="Unassembled WGS sequence"/>
</dbReference>